<evidence type="ECO:0000256" key="2">
    <source>
        <dbReference type="ARBA" id="ARBA00022723"/>
    </source>
</evidence>
<keyword evidence="3 10" id="KW-0863">Zinc-finger</keyword>
<reference evidence="14" key="1">
    <citation type="submission" date="2025-08" db="UniProtKB">
        <authorList>
            <consortium name="RefSeq"/>
        </authorList>
    </citation>
    <scope>IDENTIFICATION</scope>
</reference>
<evidence type="ECO:0000313" key="14">
    <source>
        <dbReference type="RefSeq" id="XP_018494193.1"/>
    </source>
</evidence>
<dbReference type="GO" id="GO:0005634">
    <property type="term" value="C:nucleus"/>
    <property type="evidence" value="ECO:0007669"/>
    <property type="project" value="UniProtKB-SubCell"/>
</dbReference>
<feature type="domain" description="Nuclear receptor" evidence="11">
    <location>
        <begin position="58"/>
        <end position="137"/>
    </location>
</feature>
<accession>A0AAJ7P958</accession>
<name>A0AAJ7P958_9ACAR</name>
<dbReference type="SUPFAM" id="SSF57716">
    <property type="entry name" value="Glucocorticoid receptor-like (DNA-binding domain)"/>
    <property type="match status" value="1"/>
</dbReference>
<dbReference type="PROSITE" id="PS00031">
    <property type="entry name" value="NUCLEAR_REC_DBD_1"/>
    <property type="match status" value="1"/>
</dbReference>
<keyword evidence="9 10" id="KW-0539">Nucleus</keyword>
<dbReference type="Proteomes" id="UP000694867">
    <property type="component" value="Unplaced"/>
</dbReference>
<evidence type="ECO:0000256" key="7">
    <source>
        <dbReference type="ARBA" id="ARBA00023163"/>
    </source>
</evidence>
<dbReference type="PRINTS" id="PR00047">
    <property type="entry name" value="STROIDFINGER"/>
</dbReference>
<dbReference type="InterPro" id="IPR013088">
    <property type="entry name" value="Znf_NHR/GATA"/>
</dbReference>
<dbReference type="KEGG" id="goe:100901392"/>
<evidence type="ECO:0000259" key="12">
    <source>
        <dbReference type="PROSITE" id="PS51843"/>
    </source>
</evidence>
<dbReference type="PRINTS" id="PR00398">
    <property type="entry name" value="STRDHORMONER"/>
</dbReference>
<keyword evidence="13" id="KW-1185">Reference proteome</keyword>
<dbReference type="RefSeq" id="XP_018494193.1">
    <property type="nucleotide sequence ID" value="XM_018638677.1"/>
</dbReference>
<dbReference type="PROSITE" id="PS51030">
    <property type="entry name" value="NUCLEAR_REC_DBD_2"/>
    <property type="match status" value="1"/>
</dbReference>
<evidence type="ECO:0000256" key="1">
    <source>
        <dbReference type="ARBA" id="ARBA00004123"/>
    </source>
</evidence>
<evidence type="ECO:0000256" key="3">
    <source>
        <dbReference type="ARBA" id="ARBA00022771"/>
    </source>
</evidence>
<protein>
    <submittedName>
        <fullName evidence="14">Nuclear receptor subfamily 2 group E member 1-like</fullName>
    </submittedName>
</protein>
<evidence type="ECO:0000256" key="9">
    <source>
        <dbReference type="ARBA" id="ARBA00023242"/>
    </source>
</evidence>
<dbReference type="InterPro" id="IPR000536">
    <property type="entry name" value="Nucl_hrmn_rcpt_lig-bd"/>
</dbReference>
<feature type="domain" description="NR LBD" evidence="12">
    <location>
        <begin position="181"/>
        <end position="428"/>
    </location>
</feature>
<dbReference type="GO" id="GO:0003700">
    <property type="term" value="F:DNA-binding transcription factor activity"/>
    <property type="evidence" value="ECO:0007669"/>
    <property type="project" value="InterPro"/>
</dbReference>
<evidence type="ECO:0000313" key="13">
    <source>
        <dbReference type="Proteomes" id="UP000694867"/>
    </source>
</evidence>
<dbReference type="InterPro" id="IPR001628">
    <property type="entry name" value="Znf_hrmn_rcpt"/>
</dbReference>
<dbReference type="PROSITE" id="PS51843">
    <property type="entry name" value="NR_LBD"/>
    <property type="match status" value="1"/>
</dbReference>
<organism evidence="13 14">
    <name type="scientific">Galendromus occidentalis</name>
    <name type="common">western predatory mite</name>
    <dbReference type="NCBI Taxonomy" id="34638"/>
    <lineage>
        <taxon>Eukaryota</taxon>
        <taxon>Metazoa</taxon>
        <taxon>Ecdysozoa</taxon>
        <taxon>Arthropoda</taxon>
        <taxon>Chelicerata</taxon>
        <taxon>Arachnida</taxon>
        <taxon>Acari</taxon>
        <taxon>Parasitiformes</taxon>
        <taxon>Mesostigmata</taxon>
        <taxon>Gamasina</taxon>
        <taxon>Phytoseioidea</taxon>
        <taxon>Phytoseiidae</taxon>
        <taxon>Typhlodrominae</taxon>
        <taxon>Galendromus</taxon>
    </lineage>
</organism>
<dbReference type="InterPro" id="IPR035500">
    <property type="entry name" value="NHR-like_dom_sf"/>
</dbReference>
<dbReference type="SMART" id="SM00430">
    <property type="entry name" value="HOLI"/>
    <property type="match status" value="1"/>
</dbReference>
<dbReference type="Pfam" id="PF00104">
    <property type="entry name" value="Hormone_recep"/>
    <property type="match status" value="1"/>
</dbReference>
<dbReference type="GeneID" id="100901392"/>
<dbReference type="GO" id="GO:0032502">
    <property type="term" value="P:developmental process"/>
    <property type="evidence" value="ECO:0007669"/>
    <property type="project" value="UniProtKB-ARBA"/>
</dbReference>
<dbReference type="AlphaFoldDB" id="A0AAJ7P958"/>
<keyword evidence="4 10" id="KW-0862">Zinc</keyword>
<dbReference type="InterPro" id="IPR001723">
    <property type="entry name" value="Nuclear_hrmn_rcpt"/>
</dbReference>
<dbReference type="GO" id="GO:0006357">
    <property type="term" value="P:regulation of transcription by RNA polymerase II"/>
    <property type="evidence" value="ECO:0007669"/>
    <property type="project" value="UniProtKB-ARBA"/>
</dbReference>
<evidence type="ECO:0000256" key="8">
    <source>
        <dbReference type="ARBA" id="ARBA00023170"/>
    </source>
</evidence>
<dbReference type="PANTHER" id="PTHR24083">
    <property type="entry name" value="NUCLEAR HORMONE RECEPTOR"/>
    <property type="match status" value="1"/>
</dbReference>
<proteinExistence type="inferred from homology"/>
<evidence type="ECO:0000256" key="6">
    <source>
        <dbReference type="ARBA" id="ARBA00023125"/>
    </source>
</evidence>
<evidence type="ECO:0000256" key="5">
    <source>
        <dbReference type="ARBA" id="ARBA00023015"/>
    </source>
</evidence>
<keyword evidence="5 10" id="KW-0805">Transcription regulation</keyword>
<evidence type="ECO:0000259" key="11">
    <source>
        <dbReference type="PROSITE" id="PS51030"/>
    </source>
</evidence>
<dbReference type="FunFam" id="3.30.50.10:FF:000019">
    <property type="entry name" value="Nuclear receptor subfamily 2 group E member"/>
    <property type="match status" value="1"/>
</dbReference>
<comment type="similarity">
    <text evidence="10">Belongs to the nuclear hormone receptor family.</text>
</comment>
<keyword evidence="8 10" id="KW-0675">Receptor</keyword>
<dbReference type="Pfam" id="PF00105">
    <property type="entry name" value="zf-C4"/>
    <property type="match status" value="1"/>
</dbReference>
<dbReference type="SUPFAM" id="SSF48508">
    <property type="entry name" value="Nuclear receptor ligand-binding domain"/>
    <property type="match status" value="1"/>
</dbReference>
<sequence>MDPLDFREDAKQGLHWAKAPNCARSDDEITLSMGDGELPPLYFESSARKDHIRRILLDIPCKVCFDHSSGKHYGIYACDGCAGFFKRSIRRNRHYICKGRGTQANQCPVDKTHRNQCRACRLRKCLEAGMNREAVQHERGPRNSTLRRQAAMYLKEVMAAEYMPPNRNDGAVSSLPLSLPMQEHLSPDVKQAYPTTPFPLIMQLARLPAPISLPVMTPPPVTLSRPPVLTGQALCELAAHILFLNVSYLKTLTQLSSLPLSDQLFLLESSWSELFLITATQMGLCLRSAMMLLPDTTKDKWTPQEINEMISVQTQLRQQALDDTECLLLKTVTLFSPPSTLRASPLSVSTRRLHEVQAVQRHLEDVKRTLQSHDIRTYPNQIRRADSALDMVPLLRTVSREFIQDLFFRKTIGDAAIERLLCDMYKGSF</sequence>
<dbReference type="Gene3D" id="3.30.50.10">
    <property type="entry name" value="Erythroid Transcription Factor GATA-1, subunit A"/>
    <property type="match status" value="1"/>
</dbReference>
<keyword evidence="6 10" id="KW-0238">DNA-binding</keyword>
<comment type="subcellular location">
    <subcellularLocation>
        <location evidence="1 10">Nucleus</location>
    </subcellularLocation>
</comment>
<dbReference type="SMART" id="SM00399">
    <property type="entry name" value="ZnF_C4"/>
    <property type="match status" value="1"/>
</dbReference>
<evidence type="ECO:0000256" key="10">
    <source>
        <dbReference type="RuleBase" id="RU004334"/>
    </source>
</evidence>
<evidence type="ECO:0000256" key="4">
    <source>
        <dbReference type="ARBA" id="ARBA00022833"/>
    </source>
</evidence>
<gene>
    <name evidence="14" type="primary">LOC100901392</name>
</gene>
<dbReference type="GO" id="GO:0008270">
    <property type="term" value="F:zinc ion binding"/>
    <property type="evidence" value="ECO:0007669"/>
    <property type="project" value="UniProtKB-KW"/>
</dbReference>
<keyword evidence="2 10" id="KW-0479">Metal-binding</keyword>
<dbReference type="GO" id="GO:0043565">
    <property type="term" value="F:sequence-specific DNA binding"/>
    <property type="evidence" value="ECO:0007669"/>
    <property type="project" value="InterPro"/>
</dbReference>
<dbReference type="InterPro" id="IPR050274">
    <property type="entry name" value="Nuclear_hormone_rcpt_NR2"/>
</dbReference>
<dbReference type="Gene3D" id="1.10.565.10">
    <property type="entry name" value="Retinoid X Receptor"/>
    <property type="match status" value="1"/>
</dbReference>
<keyword evidence="7 10" id="KW-0804">Transcription</keyword>